<dbReference type="Proteomes" id="UP001163603">
    <property type="component" value="Chromosome 12"/>
</dbReference>
<sequence length="712" mass="80457">MKTVGISEKEDYPLHVAVKENYSSCLRELVDKMQSHELAIENRSGNTAFFIAAAMGRVEHAELMFEKNEKLTSIRGEKEMLPIHIAAQGGHERMVESLYKVQGRLEEMDSKKLFDYSRINENIKKLYRAALRNDLNTTITDVFKKDPENIPLYLTTRISDNHDIALHVAATTESAVFVRELLNKMEKKDLAIQNCDGCTAFFLAAASGRVEPVKLMFGKNTELPSIRGHDEMLPIHIAAQGDYKEMVTYLYGVTKDKLTEDDLIELLPDLIARVDLFDVALNLLDDYPSLATKSLMGRTASHVLAGTPMMSRDSANQIQQGILKRCFNLFSGSKKLPHEKLPWKALKLAKLLLDKVDCRDNRIQYVIKVAVEEENIEFLSLIICDYPELICKIDRDTRDLLFRNAVLKRQKDIFKLLINKIGPSFTKKLLKYKDPIGNNILHLAGMSASSDQLDTISGVALQLQHELLWFKEVSTVVNPLDTQAKNTSGKTPKALFDDTHEDLKGKGEKWMKDTANSCMVVATLIATVVFSAAFRLPGGTKKDSATPYLFREVSFTIFFISDGISLVLSVCSILTFLSILTSRYAEKDFLLVLPTKLVVGLSTLLLSIAAMMVVFCATIFIVFKDGKIWVPIFLSLIASVLVIVFVKQQWPLLVDVARSTYEISSHFDKEGNARKRNMFWNKDDNGGCWSYLKERCGYYKSKCHKLSQVNYF</sequence>
<keyword evidence="2" id="KW-1185">Reference proteome</keyword>
<gene>
    <name evidence="1" type="ORF">Pint_11168</name>
</gene>
<reference evidence="2" key="1">
    <citation type="journal article" date="2023" name="G3 (Bethesda)">
        <title>Genome assembly and association tests identify interacting loci associated with vigor, precocity, and sex in interspecific pistachio rootstocks.</title>
        <authorList>
            <person name="Palmer W."/>
            <person name="Jacygrad E."/>
            <person name="Sagayaradj S."/>
            <person name="Cavanaugh K."/>
            <person name="Han R."/>
            <person name="Bertier L."/>
            <person name="Beede B."/>
            <person name="Kafkas S."/>
            <person name="Golino D."/>
            <person name="Preece J."/>
            <person name="Michelmore R."/>
        </authorList>
    </citation>
    <scope>NUCLEOTIDE SEQUENCE [LARGE SCALE GENOMIC DNA]</scope>
</reference>
<name>A0ACC0XLH7_9ROSI</name>
<protein>
    <submittedName>
        <fullName evidence="1">Uncharacterized protein</fullName>
    </submittedName>
</protein>
<evidence type="ECO:0000313" key="2">
    <source>
        <dbReference type="Proteomes" id="UP001163603"/>
    </source>
</evidence>
<proteinExistence type="predicted"/>
<accession>A0ACC0XLH7</accession>
<comment type="caution">
    <text evidence="1">The sequence shown here is derived from an EMBL/GenBank/DDBJ whole genome shotgun (WGS) entry which is preliminary data.</text>
</comment>
<evidence type="ECO:0000313" key="1">
    <source>
        <dbReference type="EMBL" id="KAJ0018208.1"/>
    </source>
</evidence>
<organism evidence="1 2">
    <name type="scientific">Pistacia integerrima</name>
    <dbReference type="NCBI Taxonomy" id="434235"/>
    <lineage>
        <taxon>Eukaryota</taxon>
        <taxon>Viridiplantae</taxon>
        <taxon>Streptophyta</taxon>
        <taxon>Embryophyta</taxon>
        <taxon>Tracheophyta</taxon>
        <taxon>Spermatophyta</taxon>
        <taxon>Magnoliopsida</taxon>
        <taxon>eudicotyledons</taxon>
        <taxon>Gunneridae</taxon>
        <taxon>Pentapetalae</taxon>
        <taxon>rosids</taxon>
        <taxon>malvids</taxon>
        <taxon>Sapindales</taxon>
        <taxon>Anacardiaceae</taxon>
        <taxon>Pistacia</taxon>
    </lineage>
</organism>
<dbReference type="EMBL" id="CM047747">
    <property type="protein sequence ID" value="KAJ0018208.1"/>
    <property type="molecule type" value="Genomic_DNA"/>
</dbReference>